<dbReference type="Proteomes" id="UP000830768">
    <property type="component" value="Chromosome 1"/>
</dbReference>
<accession>A0ACD3YNI2</accession>
<organism evidence="1 2">
    <name type="scientific">Fusarium solani subsp. cucurbitae</name>
    <name type="common">Neocosmosporum cucurbitae</name>
    <dbReference type="NCBI Taxonomy" id="2747967"/>
    <lineage>
        <taxon>Eukaryota</taxon>
        <taxon>Fungi</taxon>
        <taxon>Dikarya</taxon>
        <taxon>Ascomycota</taxon>
        <taxon>Pezizomycotina</taxon>
        <taxon>Sordariomycetes</taxon>
        <taxon>Hypocreomycetidae</taxon>
        <taxon>Hypocreales</taxon>
        <taxon>Nectriaceae</taxon>
        <taxon>Fusarium</taxon>
        <taxon>Fusarium solani species complex</taxon>
    </lineage>
</organism>
<reference evidence="1" key="1">
    <citation type="submission" date="2021-11" db="EMBL/GenBank/DDBJ databases">
        <title>Fusarium solani-melongenae Genome sequencing and assembly.</title>
        <authorList>
            <person name="Xie S."/>
            <person name="Huang L."/>
            <person name="Zhang X."/>
        </authorList>
    </citation>
    <scope>NUCLEOTIDE SEQUENCE</scope>
    <source>
        <strain evidence="1">CRI 24-3</strain>
    </source>
</reference>
<proteinExistence type="predicted"/>
<sequence>MATPKIYKSSYPAPVVPTDESFWQFLLRTNPHDAVPDKLIFQELERRDQTLTVASSRKLAGLGAQALRDVLGLTPRDSILLVAKNSIDWLLVDFAALWAGITIASYVLIMRDYNYGRYMKACAEVQATLLRVVPATLVAMVKDPLFKQLDLSSLATIITGGAVCPLEIIDEMQQNRGISIAQIYG</sequence>
<name>A0ACD3YNI2_FUSSC</name>
<dbReference type="EMBL" id="CP090030">
    <property type="protein sequence ID" value="UPK90418.1"/>
    <property type="molecule type" value="Genomic_DNA"/>
</dbReference>
<gene>
    <name evidence="1" type="ORF">LCI18_001353</name>
</gene>
<evidence type="ECO:0000313" key="2">
    <source>
        <dbReference type="Proteomes" id="UP000830768"/>
    </source>
</evidence>
<protein>
    <submittedName>
        <fullName evidence="1">Uncharacterized protein</fullName>
    </submittedName>
</protein>
<evidence type="ECO:0000313" key="1">
    <source>
        <dbReference type="EMBL" id="UPK90418.1"/>
    </source>
</evidence>
<keyword evidence="2" id="KW-1185">Reference proteome</keyword>